<dbReference type="Proteomes" id="UP001153331">
    <property type="component" value="Unassembled WGS sequence"/>
</dbReference>
<sequence length="92" mass="9696">MMLLTFASLVGLAACLPQAQQEQAVGDLIVTKVPDYVRPYVVRAYTLDGYRIGSQVYRFPVTGPSSGNAFTLISTAAPASTSLGVLPHVGPL</sequence>
<organism evidence="1 2">
    <name type="scientific">Boeremia exigua</name>
    <dbReference type="NCBI Taxonomy" id="749465"/>
    <lineage>
        <taxon>Eukaryota</taxon>
        <taxon>Fungi</taxon>
        <taxon>Dikarya</taxon>
        <taxon>Ascomycota</taxon>
        <taxon>Pezizomycotina</taxon>
        <taxon>Dothideomycetes</taxon>
        <taxon>Pleosporomycetidae</taxon>
        <taxon>Pleosporales</taxon>
        <taxon>Pleosporineae</taxon>
        <taxon>Didymellaceae</taxon>
        <taxon>Boeremia</taxon>
    </lineage>
</organism>
<name>A0ACC2HPU7_9PLEO</name>
<proteinExistence type="predicted"/>
<evidence type="ECO:0000313" key="2">
    <source>
        <dbReference type="Proteomes" id="UP001153331"/>
    </source>
</evidence>
<protein>
    <submittedName>
        <fullName evidence="1">Uncharacterized protein</fullName>
    </submittedName>
</protein>
<dbReference type="EMBL" id="JAPHNI010001665">
    <property type="protein sequence ID" value="KAJ8105077.1"/>
    <property type="molecule type" value="Genomic_DNA"/>
</dbReference>
<reference evidence="1" key="1">
    <citation type="submission" date="2022-11" db="EMBL/GenBank/DDBJ databases">
        <title>Genome Sequence of Boeremia exigua.</title>
        <authorList>
            <person name="Buettner E."/>
        </authorList>
    </citation>
    <scope>NUCLEOTIDE SEQUENCE</scope>
    <source>
        <strain evidence="1">CU02</strain>
    </source>
</reference>
<evidence type="ECO:0000313" key="1">
    <source>
        <dbReference type="EMBL" id="KAJ8105077.1"/>
    </source>
</evidence>
<gene>
    <name evidence="1" type="ORF">OPT61_g10397</name>
</gene>
<comment type="caution">
    <text evidence="1">The sequence shown here is derived from an EMBL/GenBank/DDBJ whole genome shotgun (WGS) entry which is preliminary data.</text>
</comment>
<accession>A0ACC2HPU7</accession>
<keyword evidence="2" id="KW-1185">Reference proteome</keyword>